<gene>
    <name evidence="1" type="ORF">Sjap_016612</name>
</gene>
<name>A0AAP0ILW5_9MAGN</name>
<sequence>MVIVSCAGPLINKDEDVFVAIFHTSNNLVVLRFGDEKWTNVDTDDSFATISIHDLVFYKGNFNGK</sequence>
<evidence type="ECO:0000313" key="1">
    <source>
        <dbReference type="EMBL" id="KAK9117665.1"/>
    </source>
</evidence>
<dbReference type="Proteomes" id="UP001417504">
    <property type="component" value="Unassembled WGS sequence"/>
</dbReference>
<proteinExistence type="predicted"/>
<accession>A0AAP0ILW5</accession>
<organism evidence="1 2">
    <name type="scientific">Stephania japonica</name>
    <dbReference type="NCBI Taxonomy" id="461633"/>
    <lineage>
        <taxon>Eukaryota</taxon>
        <taxon>Viridiplantae</taxon>
        <taxon>Streptophyta</taxon>
        <taxon>Embryophyta</taxon>
        <taxon>Tracheophyta</taxon>
        <taxon>Spermatophyta</taxon>
        <taxon>Magnoliopsida</taxon>
        <taxon>Ranunculales</taxon>
        <taxon>Menispermaceae</taxon>
        <taxon>Menispermoideae</taxon>
        <taxon>Cissampelideae</taxon>
        <taxon>Stephania</taxon>
    </lineage>
</organism>
<comment type="caution">
    <text evidence="1">The sequence shown here is derived from an EMBL/GenBank/DDBJ whole genome shotgun (WGS) entry which is preliminary data.</text>
</comment>
<protein>
    <submittedName>
        <fullName evidence="1">Uncharacterized protein</fullName>
    </submittedName>
</protein>
<keyword evidence="2" id="KW-1185">Reference proteome</keyword>
<dbReference type="EMBL" id="JBBNAE010000006">
    <property type="protein sequence ID" value="KAK9117665.1"/>
    <property type="molecule type" value="Genomic_DNA"/>
</dbReference>
<reference evidence="1 2" key="1">
    <citation type="submission" date="2024-01" db="EMBL/GenBank/DDBJ databases">
        <title>Genome assemblies of Stephania.</title>
        <authorList>
            <person name="Yang L."/>
        </authorList>
    </citation>
    <scope>NUCLEOTIDE SEQUENCE [LARGE SCALE GENOMIC DNA]</scope>
    <source>
        <strain evidence="1">QJT</strain>
        <tissue evidence="1">Leaf</tissue>
    </source>
</reference>
<dbReference type="AlphaFoldDB" id="A0AAP0ILW5"/>
<evidence type="ECO:0000313" key="2">
    <source>
        <dbReference type="Proteomes" id="UP001417504"/>
    </source>
</evidence>